<dbReference type="InterPro" id="IPR032837">
    <property type="entry name" value="G1PDH"/>
</dbReference>
<feature type="binding site" evidence="11">
    <location>
        <begin position="118"/>
        <end position="121"/>
    </location>
    <ligand>
        <name>NAD(+)</name>
        <dbReference type="ChEBI" id="CHEBI:57540"/>
    </ligand>
</feature>
<feature type="binding site" evidence="11">
    <location>
        <position position="174"/>
    </location>
    <ligand>
        <name>substrate</name>
    </ligand>
</feature>
<dbReference type="PANTHER" id="PTHR43616:SF5">
    <property type="entry name" value="GLYCEROL DEHYDROGENASE 1"/>
    <property type="match status" value="1"/>
</dbReference>
<dbReference type="InterPro" id="IPR016205">
    <property type="entry name" value="Glycerol_DH"/>
</dbReference>
<feature type="binding site" evidence="11">
    <location>
        <position position="174"/>
    </location>
    <ligand>
        <name>Zn(2+)</name>
        <dbReference type="ChEBI" id="CHEBI:29105"/>
        <note>catalytic</note>
    </ligand>
</feature>
<feature type="binding site" evidence="11">
    <location>
        <position position="127"/>
    </location>
    <ligand>
        <name>NAD(+)</name>
        <dbReference type="ChEBI" id="CHEBI:57540"/>
    </ligand>
</feature>
<gene>
    <name evidence="11" type="primary">egsA</name>
    <name evidence="12" type="ORF">Vsou_21130</name>
</gene>
<dbReference type="RefSeq" id="WP_188603841.1">
    <property type="nucleotide sequence ID" value="NZ_AP026830.1"/>
</dbReference>
<dbReference type="Gene3D" id="1.20.1090.10">
    <property type="entry name" value="Dehydroquinate synthase-like - alpha domain"/>
    <property type="match status" value="1"/>
</dbReference>
<keyword evidence="8 11" id="KW-0443">Lipid metabolism</keyword>
<organism evidence="12 13">
    <name type="scientific">Vulcanisaeta souniana JCM 11219</name>
    <dbReference type="NCBI Taxonomy" id="1293586"/>
    <lineage>
        <taxon>Archaea</taxon>
        <taxon>Thermoproteota</taxon>
        <taxon>Thermoprotei</taxon>
        <taxon>Thermoproteales</taxon>
        <taxon>Thermoproteaceae</taxon>
        <taxon>Vulcanisaeta</taxon>
    </lineage>
</organism>
<evidence type="ECO:0000256" key="11">
    <source>
        <dbReference type="HAMAP-Rule" id="MF_00497"/>
    </source>
</evidence>
<evidence type="ECO:0000256" key="4">
    <source>
        <dbReference type="ARBA" id="ARBA00022833"/>
    </source>
</evidence>
<comment type="subunit">
    <text evidence="11">Homodimer.</text>
</comment>
<dbReference type="Pfam" id="PF13685">
    <property type="entry name" value="Fe-ADH_2"/>
    <property type="match status" value="1"/>
</dbReference>
<evidence type="ECO:0000313" key="13">
    <source>
        <dbReference type="Proteomes" id="UP001060771"/>
    </source>
</evidence>
<dbReference type="GeneID" id="76207654"/>
<keyword evidence="7 11" id="KW-0520">NAD</keyword>
<dbReference type="HAMAP" id="MF_00497_A">
    <property type="entry name" value="G1P_dehydrogenase_A"/>
    <property type="match status" value="1"/>
</dbReference>
<sequence length="356" mass="38813">MISSQRKSLEMYEIPRVIVFGPGAISKAPDILSKIGLEGLRGLILIGPRFGGHLLDKIECRICDVEEVDEVSPEKIIALSNKYSRVIDYIVALGGGRIIDFGKAMAHIMNAPYVSIPTIASHDGIASPYVSHILQLDLSKHGISKVQRSPIAIIADTSIILEAPRRYLLAGIGELIGKLIAVKDWELAVRVKGEEFSEYAAALARDSALIALRNRDRLKVHNEESVRIVVKALLGCGVAMAIAGNSRPCSGSEHLFSHAIDLLARDKGFRPALHGEQVALGAIMMAYLHGMKWRRIKSFLQSLNIPITAKELGIDREIIIEALMMAHNVRPDRFTILGAGLTRKAAENLIDVTGVA</sequence>
<feature type="binding site" evidence="11">
    <location>
        <position position="123"/>
    </location>
    <ligand>
        <name>substrate</name>
    </ligand>
</feature>
<dbReference type="EC" id="1.1.1.261" evidence="11"/>
<keyword evidence="10 11" id="KW-1208">Phospholipid metabolism</keyword>
<evidence type="ECO:0000256" key="6">
    <source>
        <dbReference type="ARBA" id="ARBA00023002"/>
    </source>
</evidence>
<evidence type="ECO:0000256" key="8">
    <source>
        <dbReference type="ARBA" id="ARBA00023098"/>
    </source>
</evidence>
<evidence type="ECO:0000313" key="12">
    <source>
        <dbReference type="EMBL" id="BDR93020.1"/>
    </source>
</evidence>
<keyword evidence="2 11" id="KW-0444">Lipid biosynthesis</keyword>
<evidence type="ECO:0000256" key="9">
    <source>
        <dbReference type="ARBA" id="ARBA00023209"/>
    </source>
</evidence>
<evidence type="ECO:0000256" key="2">
    <source>
        <dbReference type="ARBA" id="ARBA00022516"/>
    </source>
</evidence>
<dbReference type="PIRSF" id="PIRSF000112">
    <property type="entry name" value="Glycerol_dehydrogenase"/>
    <property type="match status" value="1"/>
</dbReference>
<keyword evidence="5 11" id="KW-0521">NADP</keyword>
<dbReference type="Proteomes" id="UP001060771">
    <property type="component" value="Chromosome"/>
</dbReference>
<dbReference type="PANTHER" id="PTHR43616">
    <property type="entry name" value="GLYCEROL DEHYDROGENASE"/>
    <property type="match status" value="1"/>
</dbReference>
<comment type="cofactor">
    <cofactor evidence="11">
        <name>Zn(2+)</name>
        <dbReference type="ChEBI" id="CHEBI:29105"/>
    </cofactor>
    <text evidence="11">Binds 1 zinc ion per subunit.</text>
</comment>
<comment type="subcellular location">
    <subcellularLocation>
        <location evidence="11">Cytoplasm</location>
    </subcellularLocation>
</comment>
<comment type="pathway">
    <text evidence="11">Membrane lipid metabolism; glycerophospholipid metabolism.</text>
</comment>
<feature type="binding site" evidence="11">
    <location>
        <position position="254"/>
    </location>
    <ligand>
        <name>Zn(2+)</name>
        <dbReference type="ChEBI" id="CHEBI:29105"/>
        <note>catalytic</note>
    </ligand>
</feature>
<keyword evidence="13" id="KW-1185">Reference proteome</keyword>
<name>A0ABM8BPQ7_9CREN</name>
<dbReference type="EMBL" id="AP026830">
    <property type="protein sequence ID" value="BDR93020.1"/>
    <property type="molecule type" value="Genomic_DNA"/>
</dbReference>
<keyword evidence="9 11" id="KW-0594">Phospholipid biosynthesis</keyword>
<feature type="binding site" evidence="11">
    <location>
        <position position="274"/>
    </location>
    <ligand>
        <name>Zn(2+)</name>
        <dbReference type="ChEBI" id="CHEBI:29105"/>
        <note>catalytic</note>
    </ligand>
</feature>
<comment type="function">
    <text evidence="11">Catalyzes the NAD(P)H-dependent reduction of dihydroxyacetonephosphate (DHAP or glycerone phosphate) to glycerol 1-phosphate (G1P). The G1P thus generated is used as the glycerophosphate backbone of phospholipids in the cellular membranes of Archaea.</text>
</comment>
<keyword evidence="1 11" id="KW-0963">Cytoplasm</keyword>
<dbReference type="SUPFAM" id="SSF56796">
    <property type="entry name" value="Dehydroquinate synthase-like"/>
    <property type="match status" value="1"/>
</dbReference>
<comment type="catalytic activity">
    <reaction evidence="11">
        <text>sn-glycerol 1-phosphate + NAD(+) = dihydroxyacetone phosphate + NADH + H(+)</text>
        <dbReference type="Rhea" id="RHEA:21412"/>
        <dbReference type="ChEBI" id="CHEBI:15378"/>
        <dbReference type="ChEBI" id="CHEBI:57540"/>
        <dbReference type="ChEBI" id="CHEBI:57642"/>
        <dbReference type="ChEBI" id="CHEBI:57685"/>
        <dbReference type="ChEBI" id="CHEBI:57945"/>
        <dbReference type="EC" id="1.1.1.261"/>
    </reaction>
</comment>
<keyword evidence="3 11" id="KW-0479">Metal-binding</keyword>
<feature type="binding site" evidence="11">
    <location>
        <begin position="96"/>
        <end position="100"/>
    </location>
    <ligand>
        <name>NAD(+)</name>
        <dbReference type="ChEBI" id="CHEBI:57540"/>
    </ligand>
</feature>
<dbReference type="CDD" id="cd08173">
    <property type="entry name" value="Gro1PDH"/>
    <property type="match status" value="1"/>
</dbReference>
<comment type="catalytic activity">
    <reaction evidence="11">
        <text>sn-glycerol 1-phosphate + NADP(+) = dihydroxyacetone phosphate + NADPH + H(+)</text>
        <dbReference type="Rhea" id="RHEA:21416"/>
        <dbReference type="ChEBI" id="CHEBI:15378"/>
        <dbReference type="ChEBI" id="CHEBI:57642"/>
        <dbReference type="ChEBI" id="CHEBI:57685"/>
        <dbReference type="ChEBI" id="CHEBI:57783"/>
        <dbReference type="ChEBI" id="CHEBI:58349"/>
        <dbReference type="EC" id="1.1.1.261"/>
    </reaction>
</comment>
<evidence type="ECO:0000256" key="10">
    <source>
        <dbReference type="ARBA" id="ARBA00023264"/>
    </source>
</evidence>
<keyword evidence="6 11" id="KW-0560">Oxidoreductase</keyword>
<evidence type="ECO:0000256" key="5">
    <source>
        <dbReference type="ARBA" id="ARBA00022857"/>
    </source>
</evidence>
<proteinExistence type="inferred from homology"/>
<feature type="binding site" evidence="11">
    <location>
        <position position="258"/>
    </location>
    <ligand>
        <name>substrate</name>
    </ligand>
</feature>
<reference evidence="13" key="1">
    <citation type="submission" date="2022-09" db="EMBL/GenBank/DDBJ databases">
        <title>Complete genome sequence of Vulcanisaeta souniana.</title>
        <authorList>
            <person name="Kato S."/>
            <person name="Itoh T."/>
            <person name="Ohkuma M."/>
        </authorList>
    </citation>
    <scope>NUCLEOTIDE SEQUENCE [LARGE SCALE GENOMIC DNA]</scope>
    <source>
        <strain evidence="13">JCM 11219</strain>
    </source>
</reference>
<dbReference type="InterPro" id="IPR023002">
    <property type="entry name" value="G1P_dehydrogenase_arc"/>
</dbReference>
<evidence type="ECO:0000256" key="7">
    <source>
        <dbReference type="ARBA" id="ARBA00023027"/>
    </source>
</evidence>
<dbReference type="Gene3D" id="3.40.50.1970">
    <property type="match status" value="1"/>
</dbReference>
<accession>A0ABM8BPQ7</accession>
<evidence type="ECO:0000256" key="3">
    <source>
        <dbReference type="ARBA" id="ARBA00022723"/>
    </source>
</evidence>
<comment type="similarity">
    <text evidence="11">Belongs to the glycerol-1-phosphate dehydrogenase family.</text>
</comment>
<keyword evidence="4 11" id="KW-0862">Zinc</keyword>
<evidence type="ECO:0000256" key="1">
    <source>
        <dbReference type="ARBA" id="ARBA00022490"/>
    </source>
</evidence>
<protein>
    <recommendedName>
        <fullName evidence="11">Glycerol-1-phosphate dehydrogenase [NAD(P)+]</fullName>
        <shortName evidence="11">G1P dehydrogenase</shortName>
        <shortName evidence="11">G1PDH</shortName>
        <ecNumber evidence="11">1.1.1.261</ecNumber>
    </recommendedName>
    <alternativeName>
        <fullName evidence="11">Enantiomeric glycerophosphate synthase</fullName>
    </alternativeName>
    <alternativeName>
        <fullName evidence="11">sn-glycerol-1-phosphate dehydrogenase</fullName>
    </alternativeName>
</protein>